<keyword evidence="4" id="KW-1185">Reference proteome</keyword>
<proteinExistence type="predicted"/>
<accession>A0A069NE81</accession>
<reference evidence="4" key="3">
    <citation type="journal article" date="2019" name="Int. J. Syst. Evol. Microbiol.">
        <title>The Global Catalogue of Microorganisms (GCM) 10K type strain sequencing project: providing services to taxonomists for standard genome sequencing and annotation.</title>
        <authorList>
            <consortium name="The Broad Institute Genomics Platform"/>
            <consortium name="The Broad Institute Genome Sequencing Center for Infectious Disease"/>
            <person name="Wu L."/>
            <person name="Ma J."/>
        </authorList>
    </citation>
    <scope>NUCLEOTIDE SEQUENCE [LARGE SCALE GENOMIC DNA]</scope>
    <source>
        <strain evidence="4">CGMCC 1.11013</strain>
    </source>
</reference>
<gene>
    <name evidence="2" type="ORF">BG57_25905</name>
    <name evidence="1" type="ORF">GCM10010985_59160</name>
</gene>
<name>A0A069NE81_9BURK</name>
<evidence type="ECO:0000313" key="4">
    <source>
        <dbReference type="Proteomes" id="UP000597138"/>
    </source>
</evidence>
<comment type="caution">
    <text evidence="2">The sequence shown here is derived from an EMBL/GenBank/DDBJ whole genome shotgun (WGS) entry which is preliminary data.</text>
</comment>
<dbReference type="EMBL" id="BMEG01000017">
    <property type="protein sequence ID" value="GGD96651.1"/>
    <property type="molecule type" value="Genomic_DNA"/>
</dbReference>
<reference evidence="1" key="1">
    <citation type="journal article" date="2014" name="Int. J. Syst. Evol. Microbiol.">
        <title>Complete genome of a new Firmicutes species belonging to the dominant human colonic microbiota ('Ruminococcus bicirculans') reveals two chromosomes and a selective capacity to utilize plant glucans.</title>
        <authorList>
            <consortium name="NISC Comparative Sequencing Program"/>
            <person name="Wegmann U."/>
            <person name="Louis P."/>
            <person name="Goesmann A."/>
            <person name="Henrissat B."/>
            <person name="Duncan S.H."/>
            <person name="Flint H.J."/>
        </authorList>
    </citation>
    <scope>NUCLEOTIDE SEQUENCE</scope>
    <source>
        <strain evidence="1">CGMCC 1.11013</strain>
    </source>
</reference>
<evidence type="ECO:0000313" key="2">
    <source>
        <dbReference type="EMBL" id="KDR26688.1"/>
    </source>
</evidence>
<sequence length="651" mass="70211">MKLGAAMRKLVPVIETAFVYAVAILLLGCGGGGDDTPANASGFGVSRTIENSSGGVLTVVDIRSPIYGARVDIPPKALSDDAETITLSYKEVPSDRDLTAQNDSGLAFSSKILILSRSAKRSDAVFLRPVLVTIPYDQTKGDVALPVFIDEESGHYEPLEVLSDSDGLISFPIAHFSAAAVVSGSSSSIKATPHRAVGFNPATHGFFIRNFTTRFQNQSSPIDYTFMDGVCFGMSAVAKWFFDNAITSPPLFVRYQERVATAGGDDIIGRDLAASMHFNLAAHGDGQASLPADTLLSTYPNTYYAQRIPFAPTPAEKRAALHKFLAAMSFGRPQMLNFVVDRPTAEGKQWEGHTVLVFSTKCGPSVCSLFAYDPNSPGQTLEVAIAQSDLHVTYSGVRPAQDYGQIFQLGSDASFFRKASFRRSFDAAELGQNSAYDIMRITPLPSRKLVEGTKNEHYVVFADIIHRPILHVRTDIRVAPADKKVADTFNVYIDGVFRFPETLVKPITEIDLNKSSIDLSGEHQVSLVLAQGIAGQNENPKFEAFSGFYAARIRSYAGTYTGTFQGGDAGAVTVVINEEGGMTGSGSGTEDDFFIKDGQVQPDGSVDFGLTSSGARFSGQIDIEPKQWSLSGSWLNVGDEQSGKFSLTKIY</sequence>
<dbReference type="PROSITE" id="PS51257">
    <property type="entry name" value="PROKAR_LIPOPROTEIN"/>
    <property type="match status" value="1"/>
</dbReference>
<protein>
    <recommendedName>
        <fullName evidence="5">Lipoprotein</fullName>
    </recommendedName>
</protein>
<dbReference type="AlphaFoldDB" id="A0A069NE81"/>
<evidence type="ECO:0000313" key="1">
    <source>
        <dbReference type="EMBL" id="GGD96651.1"/>
    </source>
</evidence>
<dbReference type="Proteomes" id="UP000027439">
    <property type="component" value="Unassembled WGS sequence"/>
</dbReference>
<organism evidence="2 3">
    <name type="scientific">Caballeronia grimmiae</name>
    <dbReference type="NCBI Taxonomy" id="1071679"/>
    <lineage>
        <taxon>Bacteria</taxon>
        <taxon>Pseudomonadati</taxon>
        <taxon>Pseudomonadota</taxon>
        <taxon>Betaproteobacteria</taxon>
        <taxon>Burkholderiales</taxon>
        <taxon>Burkholderiaceae</taxon>
        <taxon>Caballeronia</taxon>
    </lineage>
</organism>
<dbReference type="Gene3D" id="2.60.220.30">
    <property type="match status" value="1"/>
</dbReference>
<evidence type="ECO:0000313" key="3">
    <source>
        <dbReference type="Proteomes" id="UP000027439"/>
    </source>
</evidence>
<reference evidence="1" key="4">
    <citation type="submission" date="2024-05" db="EMBL/GenBank/DDBJ databases">
        <authorList>
            <person name="Sun Q."/>
            <person name="Zhou Y."/>
        </authorList>
    </citation>
    <scope>NUCLEOTIDE SEQUENCE</scope>
    <source>
        <strain evidence="1">CGMCC 1.11013</strain>
    </source>
</reference>
<evidence type="ECO:0008006" key="5">
    <source>
        <dbReference type="Google" id="ProtNLM"/>
    </source>
</evidence>
<reference evidence="2 3" key="2">
    <citation type="submission" date="2014-03" db="EMBL/GenBank/DDBJ databases">
        <title>Draft Genome Sequences of Four Burkholderia Strains.</title>
        <authorList>
            <person name="Liu X.Y."/>
            <person name="Li C.X."/>
            <person name="Xu J.H."/>
        </authorList>
    </citation>
    <scope>NUCLEOTIDE SEQUENCE [LARGE SCALE GENOMIC DNA]</scope>
    <source>
        <strain evidence="2 3">R27</strain>
    </source>
</reference>
<dbReference type="EMBL" id="JFHE01000051">
    <property type="protein sequence ID" value="KDR26688.1"/>
    <property type="molecule type" value="Genomic_DNA"/>
</dbReference>
<dbReference type="Proteomes" id="UP000597138">
    <property type="component" value="Unassembled WGS sequence"/>
</dbReference>